<dbReference type="PROSITE" id="PS50404">
    <property type="entry name" value="GST_NTER"/>
    <property type="match status" value="1"/>
</dbReference>
<dbReference type="InterPro" id="IPR036282">
    <property type="entry name" value="Glutathione-S-Trfase_C_sf"/>
</dbReference>
<evidence type="ECO:0008006" key="6">
    <source>
        <dbReference type="Google" id="ProtNLM"/>
    </source>
</evidence>
<dbReference type="OrthoDB" id="202840at2759"/>
<organism evidence="4 5">
    <name type="scientific">Pelagomonas calceolata</name>
    <dbReference type="NCBI Taxonomy" id="35677"/>
    <lineage>
        <taxon>Eukaryota</taxon>
        <taxon>Sar</taxon>
        <taxon>Stramenopiles</taxon>
        <taxon>Ochrophyta</taxon>
        <taxon>Pelagophyceae</taxon>
        <taxon>Pelagomonadales</taxon>
        <taxon>Pelagomonadaceae</taxon>
        <taxon>Pelagomonas</taxon>
    </lineage>
</organism>
<feature type="domain" description="GST C-terminal" evidence="3">
    <location>
        <begin position="140"/>
        <end position="290"/>
    </location>
</feature>
<dbReference type="Pfam" id="PF13417">
    <property type="entry name" value="GST_N_3"/>
    <property type="match status" value="1"/>
</dbReference>
<dbReference type="PANTHER" id="PTHR44051:SF8">
    <property type="entry name" value="GLUTATHIONE S-TRANSFERASE GSTA"/>
    <property type="match status" value="1"/>
</dbReference>
<dbReference type="InterPro" id="IPR004045">
    <property type="entry name" value="Glutathione_S-Trfase_N"/>
</dbReference>
<evidence type="ECO:0000259" key="3">
    <source>
        <dbReference type="PROSITE" id="PS50405"/>
    </source>
</evidence>
<comment type="caution">
    <text evidence="4">The sequence shown here is derived from an EMBL/GenBank/DDBJ whole genome shotgun (WGS) entry which is preliminary data.</text>
</comment>
<proteinExistence type="inferred from homology"/>
<dbReference type="Gene3D" id="3.40.30.10">
    <property type="entry name" value="Glutaredoxin"/>
    <property type="match status" value="1"/>
</dbReference>
<evidence type="ECO:0000259" key="2">
    <source>
        <dbReference type="PROSITE" id="PS50404"/>
    </source>
</evidence>
<keyword evidence="5" id="KW-1185">Reference proteome</keyword>
<dbReference type="InterPro" id="IPR010987">
    <property type="entry name" value="Glutathione-S-Trfase_C-like"/>
</dbReference>
<dbReference type="SUPFAM" id="SSF47616">
    <property type="entry name" value="GST C-terminal domain-like"/>
    <property type="match status" value="1"/>
</dbReference>
<dbReference type="AlphaFoldDB" id="A0A8J2SM84"/>
<name>A0A8J2SM84_9STRA</name>
<dbReference type="SFLD" id="SFLDS00019">
    <property type="entry name" value="Glutathione_Transferase_(cytos"/>
    <property type="match status" value="1"/>
</dbReference>
<dbReference type="InterPro" id="IPR040079">
    <property type="entry name" value="Glutathione_S-Trfase"/>
</dbReference>
<dbReference type="SFLD" id="SFLDG00358">
    <property type="entry name" value="Main_(cytGST)"/>
    <property type="match status" value="1"/>
</dbReference>
<reference evidence="4" key="1">
    <citation type="submission" date="2021-11" db="EMBL/GenBank/DDBJ databases">
        <authorList>
            <consortium name="Genoscope - CEA"/>
            <person name="William W."/>
        </authorList>
    </citation>
    <scope>NUCLEOTIDE SEQUENCE</scope>
</reference>
<feature type="domain" description="GST N-terminal" evidence="2">
    <location>
        <begin position="15"/>
        <end position="96"/>
    </location>
</feature>
<evidence type="ECO:0000256" key="1">
    <source>
        <dbReference type="ARBA" id="ARBA00007409"/>
    </source>
</evidence>
<dbReference type="EMBL" id="CAKKNE010000003">
    <property type="protein sequence ID" value="CAH0370199.1"/>
    <property type="molecule type" value="Genomic_DNA"/>
</dbReference>
<dbReference type="CDD" id="cd00299">
    <property type="entry name" value="GST_C_family"/>
    <property type="match status" value="1"/>
</dbReference>
<dbReference type="PROSITE" id="PS50405">
    <property type="entry name" value="GST_CTER"/>
    <property type="match status" value="1"/>
</dbReference>
<gene>
    <name evidence="4" type="ORF">PECAL_3P00710</name>
</gene>
<dbReference type="Pfam" id="PF13410">
    <property type="entry name" value="GST_C_2"/>
    <property type="match status" value="1"/>
</dbReference>
<evidence type="ECO:0000313" key="5">
    <source>
        <dbReference type="Proteomes" id="UP000789595"/>
    </source>
</evidence>
<dbReference type="Gene3D" id="1.20.1050.10">
    <property type="match status" value="1"/>
</dbReference>
<dbReference type="InterPro" id="IPR036249">
    <property type="entry name" value="Thioredoxin-like_sf"/>
</dbReference>
<sequence length="294" mass="32986">MVFVTPTTTEVLQWEGLHLFHFESSTCSKKVRTVLALKELSCTLHHVDLTTHENKTEYFLGINPRGLVPVLVHDGKVILESNDIVQYLDDAFGPDSPIPTRRLSDANTEQALSAEDALHMAMRTLTFSFRIPSALGRVPDDRLALYKDRGANIEGKGQNHGEQIAFWTAYNQNGGCSGDAIVQAYDAIRAAFDGLENELNGAQFLSTAADALSLTDVVWFPTVRRVFLCGYDLRRHPSLWAWHERMRAHPAIAPFVEPMGGLGNAFYVWQYLTGTTLEKFVEAHRRAQPFRLKV</sequence>
<evidence type="ECO:0000313" key="4">
    <source>
        <dbReference type="EMBL" id="CAH0370199.1"/>
    </source>
</evidence>
<dbReference type="SUPFAM" id="SSF52833">
    <property type="entry name" value="Thioredoxin-like"/>
    <property type="match status" value="1"/>
</dbReference>
<dbReference type="Proteomes" id="UP000789595">
    <property type="component" value="Unassembled WGS sequence"/>
</dbReference>
<dbReference type="CDD" id="cd00570">
    <property type="entry name" value="GST_N_family"/>
    <property type="match status" value="1"/>
</dbReference>
<dbReference type="PANTHER" id="PTHR44051">
    <property type="entry name" value="GLUTATHIONE S-TRANSFERASE-RELATED"/>
    <property type="match status" value="1"/>
</dbReference>
<protein>
    <recommendedName>
        <fullName evidence="6">GST N-terminal domain-containing protein</fullName>
    </recommendedName>
</protein>
<accession>A0A8J2SM84</accession>
<comment type="similarity">
    <text evidence="1">Belongs to the GST superfamily.</text>
</comment>